<dbReference type="AlphaFoldDB" id="A0A2K4ADJ4"/>
<feature type="compositionally biased region" description="Basic and acidic residues" evidence="9">
    <location>
        <begin position="135"/>
        <end position="148"/>
    </location>
</feature>
<comment type="similarity">
    <text evidence="8">Belongs to the FtsQ/DivIB family. DivIB subfamily.</text>
</comment>
<evidence type="ECO:0000313" key="11">
    <source>
        <dbReference type="EMBL" id="CDR26791.1"/>
    </source>
</evidence>
<dbReference type="Gene3D" id="3.40.50.10960">
    <property type="match status" value="1"/>
</dbReference>
<dbReference type="PANTHER" id="PTHR37820">
    <property type="entry name" value="CELL DIVISION PROTEIN DIVIB"/>
    <property type="match status" value="1"/>
</dbReference>
<evidence type="ECO:0000313" key="13">
    <source>
        <dbReference type="EMBL" id="PNZ48161.1"/>
    </source>
</evidence>
<evidence type="ECO:0000256" key="5">
    <source>
        <dbReference type="ARBA" id="ARBA00022989"/>
    </source>
</evidence>
<dbReference type="InterPro" id="IPR026580">
    <property type="entry name" value="DivIB"/>
</dbReference>
<evidence type="ECO:0000256" key="1">
    <source>
        <dbReference type="ARBA" id="ARBA00004370"/>
    </source>
</evidence>
<proteinExistence type="inferred from homology"/>
<evidence type="ECO:0000256" key="7">
    <source>
        <dbReference type="ARBA" id="ARBA00023306"/>
    </source>
</evidence>
<accession>A0A077VGC5</accession>
<dbReference type="Proteomes" id="UP000044616">
    <property type="component" value="Unassembled WGS sequence"/>
</dbReference>
<evidence type="ECO:0000256" key="6">
    <source>
        <dbReference type="ARBA" id="ARBA00023136"/>
    </source>
</evidence>
<protein>
    <recommendedName>
        <fullName evidence="8">Cell division protein DivIB</fullName>
    </recommendedName>
</protein>
<sequence length="445" mass="50931">MDDKTKNDQQEPNEDKDELELFTRNTSKKRRQRKRSEATRLFDQNAKDKSQQAEFDEDIYLINKDFKKDNHDNSENNQSHDYLSDAEYDRSSKLTNQVYNSNQEDEHLSDSDKFGDASNIEQSNDENQQSDDVNSEEKVDASDPNGDKGKRKSKVTQLKPLTLDEKRKLRRKRQKRIQYSIITILVLLIAVILIYMFSPLSKISHVNINGNNHVSTSKINKILDVKSDSRMYTFSKKNAINDLEQDPLIKSVDIHKKLPNTLNVNITENEIIALVKYKGKYLPLLENGKLLKNSNDVKINDAPVMDGFSGTKEDDMIKALSDMKPEVRRYIAEVSYAPSKNKQSRIELYTTDGLQVVGDISTIADKMKYYPQMSQSLSRDSSGKLKTRGYIDLSVGASFIPYRGNTSNQSESDKNVTKSSQEENQAKEELQSVLNKINKQSSKNN</sequence>
<dbReference type="EMBL" id="PPQS01000051">
    <property type="protein sequence ID" value="PNZ48161.1"/>
    <property type="molecule type" value="Genomic_DNA"/>
</dbReference>
<evidence type="ECO:0000256" key="8">
    <source>
        <dbReference type="HAMAP-Rule" id="MF_00912"/>
    </source>
</evidence>
<feature type="transmembrane region" description="Helical" evidence="8">
    <location>
        <begin position="177"/>
        <end position="197"/>
    </location>
</feature>
<feature type="compositionally biased region" description="Basic and acidic residues" evidence="9">
    <location>
        <begin position="411"/>
        <end position="430"/>
    </location>
</feature>
<feature type="region of interest" description="Disordered" evidence="9">
    <location>
        <begin position="101"/>
        <end position="159"/>
    </location>
</feature>
<dbReference type="EMBL" id="JADAMT010000013">
    <property type="protein sequence ID" value="MBE2129262.1"/>
    <property type="molecule type" value="Genomic_DNA"/>
</dbReference>
<feature type="compositionally biased region" description="Polar residues" evidence="9">
    <location>
        <begin position="119"/>
        <end position="132"/>
    </location>
</feature>
<feature type="compositionally biased region" description="Basic and acidic residues" evidence="9">
    <location>
        <begin position="104"/>
        <end position="115"/>
    </location>
</feature>
<keyword evidence="16" id="KW-1185">Reference proteome</keyword>
<feature type="region of interest" description="Disordered" evidence="9">
    <location>
        <begin position="67"/>
        <end position="86"/>
    </location>
</feature>
<dbReference type="Pfam" id="PF08478">
    <property type="entry name" value="POTRA_1"/>
    <property type="match status" value="1"/>
</dbReference>
<dbReference type="PANTHER" id="PTHR37820:SF1">
    <property type="entry name" value="CELL DIVISION PROTEIN FTSQ"/>
    <property type="match status" value="1"/>
</dbReference>
<keyword evidence="2 8" id="KW-1003">Cell membrane</keyword>
<dbReference type="Pfam" id="PF03799">
    <property type="entry name" value="FtsQ_DivIB_C"/>
    <property type="match status" value="1"/>
</dbReference>
<dbReference type="InterPro" id="IPR005548">
    <property type="entry name" value="Cell_div_FtsQ/DivIB_C"/>
</dbReference>
<comment type="subcellular location">
    <subcellularLocation>
        <location evidence="8">Cell membrane</location>
        <topology evidence="8">Single-pass type II membrane protein</topology>
    </subcellularLocation>
    <subcellularLocation>
        <location evidence="1">Membrane</location>
    </subcellularLocation>
    <text evidence="8">Localizes to the division septum.</text>
</comment>
<dbReference type="HAMAP" id="MF_00912">
    <property type="entry name" value="DivIB"/>
    <property type="match status" value="1"/>
</dbReference>
<dbReference type="GO" id="GO:0005886">
    <property type="term" value="C:plasma membrane"/>
    <property type="evidence" value="ECO:0007669"/>
    <property type="project" value="UniProtKB-SubCell"/>
</dbReference>
<dbReference type="PROSITE" id="PS51779">
    <property type="entry name" value="POTRA"/>
    <property type="match status" value="1"/>
</dbReference>
<reference evidence="11 14" key="1">
    <citation type="submission" date="2014-05" db="EMBL/GenBank/DDBJ databases">
        <authorList>
            <person name="Aslett A.Martin."/>
            <person name="De Silva Nishadi"/>
        </authorList>
    </citation>
    <scope>NUCLEOTIDE SEQUENCE [LARGE SCALE GENOMIC DNA]</scope>
</reference>
<evidence type="ECO:0000313" key="15">
    <source>
        <dbReference type="Proteomes" id="UP000236395"/>
    </source>
</evidence>
<dbReference type="GO" id="GO:0043093">
    <property type="term" value="P:FtsZ-dependent cytokinesis"/>
    <property type="evidence" value="ECO:0007669"/>
    <property type="project" value="UniProtKB-UniRule"/>
</dbReference>
<dbReference type="InterPro" id="IPR034746">
    <property type="entry name" value="POTRA"/>
</dbReference>
<keyword evidence="6 8" id="KW-0472">Membrane</keyword>
<evidence type="ECO:0000256" key="9">
    <source>
        <dbReference type="SAM" id="MobiDB-lite"/>
    </source>
</evidence>
<feature type="domain" description="POTRA" evidence="10">
    <location>
        <begin position="201"/>
        <end position="269"/>
    </location>
</feature>
<keyword evidence="7 8" id="KW-0131">Cell cycle</keyword>
<reference evidence="13 15" key="2">
    <citation type="submission" date="2017-08" db="EMBL/GenBank/DDBJ databases">
        <title>Draft genome sequences of 64 type strains of genus Staph aureus.</title>
        <authorList>
            <person name="Cole K."/>
            <person name="Golubchik T."/>
            <person name="Russell J."/>
            <person name="Foster D."/>
            <person name="Llewelyn M."/>
            <person name="Wilson D."/>
            <person name="Crook D."/>
            <person name="Paul J."/>
        </authorList>
    </citation>
    <scope>NUCLEOTIDE SEQUENCE [LARGE SCALE GENOMIC DNA]</scope>
    <source>
        <strain evidence="13 15">DSM 28300</strain>
    </source>
</reference>
<organism evidence="13 15">
    <name type="scientific">Staphylococcus schweitzeri</name>
    <dbReference type="NCBI Taxonomy" id="1654388"/>
    <lineage>
        <taxon>Bacteria</taxon>
        <taxon>Bacillati</taxon>
        <taxon>Bacillota</taxon>
        <taxon>Bacilli</taxon>
        <taxon>Bacillales</taxon>
        <taxon>Staphylococcaceae</taxon>
        <taxon>Staphylococcus</taxon>
    </lineage>
</organism>
<accession>A0A2K4ADJ4</accession>
<keyword evidence="5 8" id="KW-1133">Transmembrane helix</keyword>
<feature type="compositionally biased region" description="Polar residues" evidence="9">
    <location>
        <begin position="432"/>
        <end position="445"/>
    </location>
</feature>
<evidence type="ECO:0000313" key="12">
    <source>
        <dbReference type="EMBL" id="MBE2129262.1"/>
    </source>
</evidence>
<reference evidence="12 16" key="3">
    <citation type="submission" date="2020-10" db="EMBL/GenBank/DDBJ databases">
        <title>Phenotypic and genomic profiling of Staphylococcus argenteus in Canada and the United States and recommendations for clinical result reporting.</title>
        <authorList>
            <person name="Eshaghi A."/>
            <person name="Bommersbach C."/>
            <person name="Zitterman S."/>
            <person name="Burnham C.-A.D."/>
            <person name="Patel R."/>
            <person name="Schuetz A.N."/>
            <person name="Patel S.N."/>
            <person name="Kus J.V."/>
        </authorList>
    </citation>
    <scope>NUCLEOTIDE SEQUENCE [LARGE SCALE GENOMIC DNA]</scope>
    <source>
        <strain evidence="12 16">DSM 28300</strain>
    </source>
</reference>
<feature type="region of interest" description="Disordered" evidence="9">
    <location>
        <begin position="1"/>
        <end position="56"/>
    </location>
</feature>
<keyword evidence="3 8" id="KW-0132">Cell division</keyword>
<name>A0A2K4ADJ4_9STAP</name>
<dbReference type="RefSeq" id="WP_047529024.1">
    <property type="nucleotide sequence ID" value="NZ_CBCSFW010000003.1"/>
</dbReference>
<dbReference type="Proteomes" id="UP000596960">
    <property type="component" value="Unassembled WGS sequence"/>
</dbReference>
<feature type="compositionally biased region" description="Acidic residues" evidence="9">
    <location>
        <begin position="11"/>
        <end position="20"/>
    </location>
</feature>
<dbReference type="GO" id="GO:0032153">
    <property type="term" value="C:cell division site"/>
    <property type="evidence" value="ECO:0007669"/>
    <property type="project" value="UniProtKB-UniRule"/>
</dbReference>
<evidence type="ECO:0000259" key="10">
    <source>
        <dbReference type="PROSITE" id="PS51779"/>
    </source>
</evidence>
<dbReference type="Proteomes" id="UP000236395">
    <property type="component" value="Unassembled WGS sequence"/>
</dbReference>
<dbReference type="InterPro" id="IPR050487">
    <property type="entry name" value="FtsQ_DivIB"/>
</dbReference>
<evidence type="ECO:0000313" key="14">
    <source>
        <dbReference type="Proteomes" id="UP000044616"/>
    </source>
</evidence>
<comment type="function">
    <text evidence="8">Cell division protein that may be involved in stabilizing or promoting the assembly of the division complex.</text>
</comment>
<dbReference type="InterPro" id="IPR013685">
    <property type="entry name" value="POTRA_FtsQ_type"/>
</dbReference>
<gene>
    <name evidence="8 11" type="primary">divIB</name>
    <name evidence="13" type="ORF">CD116_12715</name>
    <name evidence="11" type="ORF">ERS140147_00202</name>
    <name evidence="12" type="ORF">ILQ21_09405</name>
</gene>
<evidence type="ECO:0000256" key="3">
    <source>
        <dbReference type="ARBA" id="ARBA00022618"/>
    </source>
</evidence>
<feature type="region of interest" description="Disordered" evidence="9">
    <location>
        <begin position="402"/>
        <end position="445"/>
    </location>
</feature>
<dbReference type="Gene3D" id="3.10.20.310">
    <property type="entry name" value="membrane protein fhac"/>
    <property type="match status" value="1"/>
</dbReference>
<evidence type="ECO:0000313" key="16">
    <source>
        <dbReference type="Proteomes" id="UP000596960"/>
    </source>
</evidence>
<evidence type="ECO:0000256" key="4">
    <source>
        <dbReference type="ARBA" id="ARBA00022692"/>
    </source>
</evidence>
<dbReference type="GeneID" id="98345500"/>
<dbReference type="EMBL" id="CCEH01000001">
    <property type="protein sequence ID" value="CDR26791.1"/>
    <property type="molecule type" value="Genomic_DNA"/>
</dbReference>
<evidence type="ECO:0000256" key="2">
    <source>
        <dbReference type="ARBA" id="ARBA00022475"/>
    </source>
</evidence>
<keyword evidence="4 8" id="KW-0812">Transmembrane</keyword>
<feature type="compositionally biased region" description="Basic and acidic residues" evidence="9">
    <location>
        <begin position="35"/>
        <end position="51"/>
    </location>
</feature>